<dbReference type="eggNOG" id="COG2226">
    <property type="taxonomic scope" value="Bacteria"/>
</dbReference>
<dbReference type="GO" id="GO:0008757">
    <property type="term" value="F:S-adenosylmethionine-dependent methyltransferase activity"/>
    <property type="evidence" value="ECO:0007669"/>
    <property type="project" value="InterPro"/>
</dbReference>
<dbReference type="SUPFAM" id="SSF53335">
    <property type="entry name" value="S-adenosyl-L-methionine-dependent methyltransferases"/>
    <property type="match status" value="1"/>
</dbReference>
<evidence type="ECO:0000313" key="5">
    <source>
        <dbReference type="Proteomes" id="UP000014148"/>
    </source>
</evidence>
<evidence type="ECO:0000259" key="1">
    <source>
        <dbReference type="Pfam" id="PF08241"/>
    </source>
</evidence>
<organism evidence="2 4">
    <name type="scientific">Enterococcus malodoratus ATCC 43197</name>
    <dbReference type="NCBI Taxonomy" id="1158601"/>
    <lineage>
        <taxon>Bacteria</taxon>
        <taxon>Bacillati</taxon>
        <taxon>Bacillota</taxon>
        <taxon>Bacilli</taxon>
        <taxon>Lactobacillales</taxon>
        <taxon>Enterococcaceae</taxon>
        <taxon>Enterococcus</taxon>
    </lineage>
</organism>
<dbReference type="PANTHER" id="PTHR43591">
    <property type="entry name" value="METHYLTRANSFERASE"/>
    <property type="match status" value="1"/>
</dbReference>
<dbReference type="EMBL" id="AJAK01000017">
    <property type="protein sequence ID" value="EOH76802.1"/>
    <property type="molecule type" value="Genomic_DNA"/>
</dbReference>
<dbReference type="RefSeq" id="WP_010741292.1">
    <property type="nucleotide sequence ID" value="NZ_KB946250.1"/>
</dbReference>
<proteinExistence type="predicted"/>
<keyword evidence="5" id="KW-1185">Reference proteome</keyword>
<gene>
    <name evidence="3" type="ORF">I585_04327</name>
    <name evidence="2" type="ORF">UAI_02477</name>
</gene>
<dbReference type="InterPro" id="IPR013216">
    <property type="entry name" value="Methyltransf_11"/>
</dbReference>
<evidence type="ECO:0000313" key="2">
    <source>
        <dbReference type="EMBL" id="EOH76802.1"/>
    </source>
</evidence>
<dbReference type="Proteomes" id="UP000014148">
    <property type="component" value="Unassembled WGS sequence"/>
</dbReference>
<accession>R2NXQ3</accession>
<dbReference type="STRING" id="71451.RV07_GL003461"/>
<sequence length="198" mass="22142">MTKHVHEHHNLENEENFKRMVAVLDGEERKQLLPAEKIISYLPDLVGKTIFDGGAGTGFLTLPLAKQAEKVIAFDQSEKMLDLIQERAAKEKLENITSMSGDIKTIDLPDNSVDAAIVSVMIHEVHPFQDVLQELARIIKPKGQFVIVEFESVTSHENGGHRIPSQVMKKGIEELHLPIIKQTIPAEGMYLFIVGKNS</sequence>
<dbReference type="Gene3D" id="3.40.50.150">
    <property type="entry name" value="Vaccinia Virus protein VP39"/>
    <property type="match status" value="1"/>
</dbReference>
<protein>
    <recommendedName>
        <fullName evidence="1">Methyltransferase type 11 domain-containing protein</fullName>
    </recommendedName>
</protein>
<evidence type="ECO:0000313" key="3">
    <source>
        <dbReference type="EMBL" id="EOT63497.1"/>
    </source>
</evidence>
<name>R2NXQ3_9ENTE</name>
<evidence type="ECO:0000313" key="4">
    <source>
        <dbReference type="Proteomes" id="UP000013783"/>
    </source>
</evidence>
<dbReference type="EMBL" id="ASWA01000005">
    <property type="protein sequence ID" value="EOT63497.1"/>
    <property type="molecule type" value="Genomic_DNA"/>
</dbReference>
<dbReference type="PATRIC" id="fig|1158601.3.peg.2437"/>
<reference evidence="2 4" key="1">
    <citation type="submission" date="2013-02" db="EMBL/GenBank/DDBJ databases">
        <title>The Genome Sequence of Enterococcus malodoratus ATCC_43197.</title>
        <authorList>
            <consortium name="The Broad Institute Genome Sequencing Platform"/>
            <consortium name="The Broad Institute Genome Sequencing Center for Infectious Disease"/>
            <person name="Earl A.M."/>
            <person name="Gilmore M.S."/>
            <person name="Lebreton F."/>
            <person name="Walker B."/>
            <person name="Young S.K."/>
            <person name="Zeng Q."/>
            <person name="Gargeya S."/>
            <person name="Fitzgerald M."/>
            <person name="Haas B."/>
            <person name="Abouelleil A."/>
            <person name="Alvarado L."/>
            <person name="Arachchi H.M."/>
            <person name="Berlin A.M."/>
            <person name="Chapman S.B."/>
            <person name="Dewar J."/>
            <person name="Goldberg J."/>
            <person name="Griggs A."/>
            <person name="Gujja S."/>
            <person name="Hansen M."/>
            <person name="Howarth C."/>
            <person name="Imamovic A."/>
            <person name="Larimer J."/>
            <person name="McCowan C."/>
            <person name="Murphy C."/>
            <person name="Neiman D."/>
            <person name="Pearson M."/>
            <person name="Priest M."/>
            <person name="Roberts A."/>
            <person name="Saif S."/>
            <person name="Shea T."/>
            <person name="Sisk P."/>
            <person name="Sykes S."/>
            <person name="Wortman J."/>
            <person name="Nusbaum C."/>
            <person name="Birren B."/>
        </authorList>
    </citation>
    <scope>NUCLEOTIDE SEQUENCE [LARGE SCALE GENOMIC DNA]</scope>
    <source>
        <strain evidence="2 4">ATCC 43197</strain>
    </source>
</reference>
<comment type="caution">
    <text evidence="2">The sequence shown here is derived from an EMBL/GenBank/DDBJ whole genome shotgun (WGS) entry which is preliminary data.</text>
</comment>
<dbReference type="Proteomes" id="UP000013783">
    <property type="component" value="Unassembled WGS sequence"/>
</dbReference>
<reference evidence="3 5" key="2">
    <citation type="submission" date="2013-03" db="EMBL/GenBank/DDBJ databases">
        <title>The Genome Sequence of Enterococcus malodoratus ATCC_43197 (PacBio/Illumina hybrid assembly).</title>
        <authorList>
            <consortium name="The Broad Institute Genomics Platform"/>
            <consortium name="The Broad Institute Genome Sequencing Center for Infectious Disease"/>
            <person name="Earl A."/>
            <person name="Russ C."/>
            <person name="Gilmore M."/>
            <person name="Surin D."/>
            <person name="Walker B."/>
            <person name="Young S."/>
            <person name="Zeng Q."/>
            <person name="Gargeya S."/>
            <person name="Fitzgerald M."/>
            <person name="Haas B."/>
            <person name="Abouelleil A."/>
            <person name="Allen A.W."/>
            <person name="Alvarado L."/>
            <person name="Arachchi H.M."/>
            <person name="Berlin A.M."/>
            <person name="Chapman S.B."/>
            <person name="Gainer-Dewar J."/>
            <person name="Goldberg J."/>
            <person name="Griggs A."/>
            <person name="Gujja S."/>
            <person name="Hansen M."/>
            <person name="Howarth C."/>
            <person name="Imamovic A."/>
            <person name="Ireland A."/>
            <person name="Larimer J."/>
            <person name="McCowan C."/>
            <person name="Murphy C."/>
            <person name="Pearson M."/>
            <person name="Poon T.W."/>
            <person name="Priest M."/>
            <person name="Roberts A."/>
            <person name="Saif S."/>
            <person name="Shea T."/>
            <person name="Sisk P."/>
            <person name="Sykes S."/>
            <person name="Wortman J."/>
            <person name="Nusbaum C."/>
            <person name="Birren B."/>
        </authorList>
    </citation>
    <scope>NUCLEOTIDE SEQUENCE [LARGE SCALE GENOMIC DNA]</scope>
    <source>
        <strain evidence="3 5">ATCC 43197</strain>
    </source>
</reference>
<dbReference type="Pfam" id="PF08241">
    <property type="entry name" value="Methyltransf_11"/>
    <property type="match status" value="1"/>
</dbReference>
<dbReference type="InterPro" id="IPR029063">
    <property type="entry name" value="SAM-dependent_MTases_sf"/>
</dbReference>
<dbReference type="AlphaFoldDB" id="R2NXQ3"/>
<feature type="domain" description="Methyltransferase type 11" evidence="1">
    <location>
        <begin position="52"/>
        <end position="147"/>
    </location>
</feature>
<dbReference type="CDD" id="cd02440">
    <property type="entry name" value="AdoMet_MTases"/>
    <property type="match status" value="1"/>
</dbReference>